<gene>
    <name evidence="2" type="ORF">QWY20_07630</name>
</gene>
<dbReference type="Proteomes" id="UP001336314">
    <property type="component" value="Unassembled WGS sequence"/>
</dbReference>
<protein>
    <submittedName>
        <fullName evidence="2">YchJ family metal-binding protein</fullName>
    </submittedName>
</protein>
<dbReference type="RefSeq" id="WP_330128419.1">
    <property type="nucleotide sequence ID" value="NZ_JAUHLI010000006.1"/>
</dbReference>
<dbReference type="SUPFAM" id="SSF54427">
    <property type="entry name" value="NTF2-like"/>
    <property type="match status" value="1"/>
</dbReference>
<dbReference type="Gene3D" id="3.10.450.50">
    <property type="match status" value="1"/>
</dbReference>
<dbReference type="InterPro" id="IPR004027">
    <property type="entry name" value="SEC_C_motif"/>
</dbReference>
<evidence type="ECO:0000313" key="2">
    <source>
        <dbReference type="EMBL" id="MEE2001319.1"/>
    </source>
</evidence>
<dbReference type="SUPFAM" id="SSF103642">
    <property type="entry name" value="Sec-C motif"/>
    <property type="match status" value="1"/>
</dbReference>
<dbReference type="EMBL" id="JAUHLI010000006">
    <property type="protein sequence ID" value="MEE2001319.1"/>
    <property type="molecule type" value="Genomic_DNA"/>
</dbReference>
<accession>A0ABU7J4A6</accession>
<proteinExistence type="predicted"/>
<dbReference type="PANTHER" id="PTHR33747:SF1">
    <property type="entry name" value="ADENYLATE CYCLASE-ASSOCIATED CAP C-TERMINAL DOMAIN-CONTAINING PROTEIN"/>
    <property type="match status" value="1"/>
</dbReference>
<evidence type="ECO:0000313" key="3">
    <source>
        <dbReference type="Proteomes" id="UP001336314"/>
    </source>
</evidence>
<dbReference type="Pfam" id="PF02810">
    <property type="entry name" value="SEC-C"/>
    <property type="match status" value="1"/>
</dbReference>
<sequence length="133" mass="14891">MRSRYSAFCCQDLSYLQHSCVAALQAEQSPEQLHDFVHHAHFVGLQILPLPKLTQTANEGHVHFQVSYLLGHQLHSFRELSRFKNQQGCWLYSSGDVTELATQKIGRNDPCPCGSGRKFKSCLPHQPSGQAAA</sequence>
<dbReference type="Pfam" id="PF17775">
    <property type="entry name" value="YchJ_M-like"/>
    <property type="match status" value="1"/>
</dbReference>
<name>A0ABU7J4A6_9GAMM</name>
<organism evidence="2 3">
    <name type="scientific">Alkalimonas cellulosilytica</name>
    <dbReference type="NCBI Taxonomy" id="3058395"/>
    <lineage>
        <taxon>Bacteria</taxon>
        <taxon>Pseudomonadati</taxon>
        <taxon>Pseudomonadota</taxon>
        <taxon>Gammaproteobacteria</taxon>
        <taxon>Alkalimonas</taxon>
    </lineage>
</organism>
<keyword evidence="3" id="KW-1185">Reference proteome</keyword>
<dbReference type="PANTHER" id="PTHR33747">
    <property type="entry name" value="UPF0225 PROTEIN SCO1677"/>
    <property type="match status" value="1"/>
</dbReference>
<evidence type="ECO:0000259" key="1">
    <source>
        <dbReference type="Pfam" id="PF17775"/>
    </source>
</evidence>
<comment type="caution">
    <text evidence="2">The sequence shown here is derived from an EMBL/GenBank/DDBJ whole genome shotgun (WGS) entry which is preliminary data.</text>
</comment>
<feature type="domain" description="YchJ-like middle NTF2-like" evidence="1">
    <location>
        <begin position="1"/>
        <end position="95"/>
    </location>
</feature>
<dbReference type="InterPro" id="IPR048469">
    <property type="entry name" value="YchJ-like_M"/>
</dbReference>
<dbReference type="InterPro" id="IPR032710">
    <property type="entry name" value="NTF2-like_dom_sf"/>
</dbReference>
<reference evidence="2 3" key="1">
    <citation type="submission" date="2023-07" db="EMBL/GenBank/DDBJ databases">
        <title>Alkalimonas sp., MEB108 novel, alkaliphilic bacterium isolated from Lonar Lake, India.</title>
        <authorList>
            <person name="Joshi A."/>
            <person name="Thite S."/>
        </authorList>
    </citation>
    <scope>NUCLEOTIDE SEQUENCE [LARGE SCALE GENOMIC DNA]</scope>
    <source>
        <strain evidence="2 3">MEB108</strain>
    </source>
</reference>